<evidence type="ECO:0000313" key="7">
    <source>
        <dbReference type="EMBL" id="SFQ38112.1"/>
    </source>
</evidence>
<reference evidence="7 8" key="1">
    <citation type="submission" date="2016-10" db="EMBL/GenBank/DDBJ databases">
        <authorList>
            <person name="de Groot N.N."/>
        </authorList>
    </citation>
    <scope>NUCLEOTIDE SEQUENCE [LARGE SCALE GENOMIC DNA]</scope>
    <source>
        <strain evidence="8">E92,LMG 26720,CCM 7988</strain>
    </source>
</reference>
<evidence type="ECO:0000256" key="2">
    <source>
        <dbReference type="ARBA" id="ARBA00022475"/>
    </source>
</evidence>
<feature type="transmembrane region" description="Helical" evidence="6">
    <location>
        <begin position="238"/>
        <end position="267"/>
    </location>
</feature>
<keyword evidence="2" id="KW-1003">Cell membrane</keyword>
<dbReference type="EMBL" id="FOXH01000016">
    <property type="protein sequence ID" value="SFQ38112.1"/>
    <property type="molecule type" value="Genomic_DNA"/>
</dbReference>
<feature type="transmembrane region" description="Helical" evidence="6">
    <location>
        <begin position="210"/>
        <end position="232"/>
    </location>
</feature>
<evidence type="ECO:0000256" key="5">
    <source>
        <dbReference type="ARBA" id="ARBA00023136"/>
    </source>
</evidence>
<dbReference type="OrthoDB" id="1121314at2"/>
<accession>A0A1I5Y1K1</accession>
<organism evidence="7 8">
    <name type="scientific">Pseudarcicella hirudinis</name>
    <dbReference type="NCBI Taxonomy" id="1079859"/>
    <lineage>
        <taxon>Bacteria</taxon>
        <taxon>Pseudomonadati</taxon>
        <taxon>Bacteroidota</taxon>
        <taxon>Cytophagia</taxon>
        <taxon>Cytophagales</taxon>
        <taxon>Flectobacillaceae</taxon>
        <taxon>Pseudarcicella</taxon>
    </lineage>
</organism>
<sequence>MQGNSKFIPKTNNLSEKLFLFLKIFLFLSVLTGIVYSFQQKHQSIDNLILEYKKAFNSTNFWLLLTLIVLTFANWGFEALKWQKLASPITKFSFSEAYQSVIIGLSLSFITPANLGDFAGRIWKLNSPNRFQGVGAILMGNGIQFYVTLFFGTIAFGHFILHQLPQIPLLFCIFFLLLIASLLFGIFFYSRRHWIGLFFQKVKFLKRFASYFEIFETYNLSEILEILLWATLRYLTFSIQFIIVLLIFSINLPLLELFTLTSLVFFFKTLIPSFNFLSDLGIREFTALYFFSYYAIPPAAVVSATLSLWLINILTPVLFGMVFIVKEKKK</sequence>
<evidence type="ECO:0000313" key="8">
    <source>
        <dbReference type="Proteomes" id="UP000199306"/>
    </source>
</evidence>
<dbReference type="STRING" id="1079859.SAMN04515674_116107"/>
<keyword evidence="3 6" id="KW-0812">Transmembrane</keyword>
<comment type="subcellular location">
    <subcellularLocation>
        <location evidence="1">Cell membrane</location>
        <topology evidence="1">Multi-pass membrane protein</topology>
    </subcellularLocation>
</comment>
<feature type="transmembrane region" description="Helical" evidence="6">
    <location>
        <begin position="167"/>
        <end position="189"/>
    </location>
</feature>
<evidence type="ECO:0000256" key="3">
    <source>
        <dbReference type="ARBA" id="ARBA00022692"/>
    </source>
</evidence>
<dbReference type="Pfam" id="PF03706">
    <property type="entry name" value="LPG_synthase_TM"/>
    <property type="match status" value="1"/>
</dbReference>
<dbReference type="Proteomes" id="UP000199306">
    <property type="component" value="Unassembled WGS sequence"/>
</dbReference>
<keyword evidence="5 6" id="KW-0472">Membrane</keyword>
<feature type="transmembrane region" description="Helical" evidence="6">
    <location>
        <begin position="136"/>
        <end position="161"/>
    </location>
</feature>
<feature type="transmembrane region" description="Helical" evidence="6">
    <location>
        <begin position="59"/>
        <end position="77"/>
    </location>
</feature>
<feature type="transmembrane region" description="Helical" evidence="6">
    <location>
        <begin position="274"/>
        <end position="296"/>
    </location>
</feature>
<protein>
    <submittedName>
        <fullName evidence="7">Uncharacterized membrane protein YbhN, UPF0104 family</fullName>
    </submittedName>
</protein>
<proteinExistence type="predicted"/>
<feature type="transmembrane region" description="Helical" evidence="6">
    <location>
        <begin position="20"/>
        <end position="38"/>
    </location>
</feature>
<dbReference type="GO" id="GO:0005886">
    <property type="term" value="C:plasma membrane"/>
    <property type="evidence" value="ECO:0007669"/>
    <property type="project" value="UniProtKB-SubCell"/>
</dbReference>
<name>A0A1I5Y1K1_9BACT</name>
<dbReference type="AlphaFoldDB" id="A0A1I5Y1K1"/>
<evidence type="ECO:0000256" key="1">
    <source>
        <dbReference type="ARBA" id="ARBA00004651"/>
    </source>
</evidence>
<gene>
    <name evidence="7" type="ORF">SAMN04515674_116107</name>
</gene>
<dbReference type="InterPro" id="IPR022791">
    <property type="entry name" value="L-PG_synthase/AglD"/>
</dbReference>
<keyword evidence="4 6" id="KW-1133">Transmembrane helix</keyword>
<evidence type="ECO:0000256" key="4">
    <source>
        <dbReference type="ARBA" id="ARBA00022989"/>
    </source>
</evidence>
<evidence type="ECO:0000256" key="6">
    <source>
        <dbReference type="SAM" id="Phobius"/>
    </source>
</evidence>
<keyword evidence="8" id="KW-1185">Reference proteome</keyword>
<feature type="transmembrane region" description="Helical" evidence="6">
    <location>
        <begin position="302"/>
        <end position="325"/>
    </location>
</feature>